<keyword evidence="7" id="KW-0969">Cilium</keyword>
<dbReference type="PANTHER" id="PTHR34773:SF1">
    <property type="entry name" value="FLAGELLAR SECRETION CHAPERONE FLIS"/>
    <property type="match status" value="1"/>
</dbReference>
<keyword evidence="4 6" id="KW-1005">Bacterial flagellum biogenesis</keyword>
<keyword evidence="7" id="KW-0966">Cell projection</keyword>
<dbReference type="PANTHER" id="PTHR34773">
    <property type="entry name" value="FLAGELLAR SECRETION CHAPERONE FLIS"/>
    <property type="match status" value="1"/>
</dbReference>
<dbReference type="CDD" id="cd16098">
    <property type="entry name" value="FliS"/>
    <property type="match status" value="1"/>
</dbReference>
<dbReference type="RefSeq" id="WP_061522666.1">
    <property type="nucleotide sequence ID" value="NZ_JARLZY010000023.1"/>
</dbReference>
<dbReference type="AlphaFoldDB" id="A0A150F4T5"/>
<keyword evidence="7" id="KW-0282">Flagellum</keyword>
<dbReference type="Gene3D" id="1.20.120.340">
    <property type="entry name" value="Flagellar protein FliS"/>
    <property type="match status" value="1"/>
</dbReference>
<dbReference type="Proteomes" id="UP000075430">
    <property type="component" value="Unassembled WGS sequence"/>
</dbReference>
<organism evidence="7 8">
    <name type="scientific">Bacillus nakamurai</name>
    <dbReference type="NCBI Taxonomy" id="1793963"/>
    <lineage>
        <taxon>Bacteria</taxon>
        <taxon>Bacillati</taxon>
        <taxon>Bacillota</taxon>
        <taxon>Bacilli</taxon>
        <taxon>Bacillales</taxon>
        <taxon>Bacillaceae</taxon>
        <taxon>Bacillus</taxon>
    </lineage>
</organism>
<keyword evidence="5" id="KW-0143">Chaperone</keyword>
<accession>A0A150F4T5</accession>
<evidence type="ECO:0000256" key="6">
    <source>
        <dbReference type="PIRNR" id="PIRNR039090"/>
    </source>
</evidence>
<comment type="caution">
    <text evidence="7">The sequence shown here is derived from an EMBL/GenBank/DDBJ whole genome shotgun (WGS) entry which is preliminary data.</text>
</comment>
<dbReference type="STRING" id="1793963.AXI58_02085"/>
<evidence type="ECO:0000256" key="3">
    <source>
        <dbReference type="ARBA" id="ARBA00022490"/>
    </source>
</evidence>
<evidence type="ECO:0000256" key="4">
    <source>
        <dbReference type="ARBA" id="ARBA00022795"/>
    </source>
</evidence>
<dbReference type="PIRSF" id="PIRSF039090">
    <property type="entry name" value="Flis"/>
    <property type="match status" value="1"/>
</dbReference>
<comment type="similarity">
    <text evidence="2 6">Belongs to the FliS family.</text>
</comment>
<dbReference type="InterPro" id="IPR003713">
    <property type="entry name" value="FliS"/>
</dbReference>
<dbReference type="NCBIfam" id="TIGR00208">
    <property type="entry name" value="fliS"/>
    <property type="match status" value="1"/>
</dbReference>
<dbReference type="EMBL" id="LSBA01000023">
    <property type="protein sequence ID" value="KXZ17200.1"/>
    <property type="molecule type" value="Genomic_DNA"/>
</dbReference>
<name>A0A150F4T5_9BACI</name>
<reference evidence="8" key="1">
    <citation type="submission" date="2016-02" db="EMBL/GenBank/DDBJ databases">
        <authorList>
            <person name="Dunlap C."/>
        </authorList>
    </citation>
    <scope>NUCLEOTIDE SEQUENCE [LARGE SCALE GENOMIC DNA]</scope>
    <source>
        <strain evidence="8">NRRL B-41092</strain>
    </source>
</reference>
<evidence type="ECO:0000313" key="7">
    <source>
        <dbReference type="EMBL" id="KXZ17200.1"/>
    </source>
</evidence>
<dbReference type="GO" id="GO:0005829">
    <property type="term" value="C:cytosol"/>
    <property type="evidence" value="ECO:0007669"/>
    <property type="project" value="UniProtKB-SubCell"/>
</dbReference>
<proteinExistence type="inferred from homology"/>
<dbReference type="GO" id="GO:0044780">
    <property type="term" value="P:bacterial-type flagellum assembly"/>
    <property type="evidence" value="ECO:0007669"/>
    <property type="project" value="InterPro"/>
</dbReference>
<protein>
    <recommendedName>
        <fullName evidence="6">Flagellar secretion chaperone FliS</fullName>
    </recommendedName>
</protein>
<evidence type="ECO:0000313" key="8">
    <source>
        <dbReference type="Proteomes" id="UP000075430"/>
    </source>
</evidence>
<gene>
    <name evidence="7" type="ORF">AXI58_02085</name>
</gene>
<dbReference type="GO" id="GO:0071973">
    <property type="term" value="P:bacterial-type flagellum-dependent cell motility"/>
    <property type="evidence" value="ECO:0007669"/>
    <property type="project" value="TreeGrafter"/>
</dbReference>
<keyword evidence="8" id="KW-1185">Reference proteome</keyword>
<keyword evidence="3 6" id="KW-0963">Cytoplasm</keyword>
<comment type="subcellular location">
    <subcellularLocation>
        <location evidence="1 6">Cytoplasm</location>
        <location evidence="1 6">Cytosol</location>
    </subcellularLocation>
</comment>
<dbReference type="SUPFAM" id="SSF101116">
    <property type="entry name" value="Flagellar export chaperone FliS"/>
    <property type="match status" value="1"/>
</dbReference>
<dbReference type="OrthoDB" id="1524959at2"/>
<evidence type="ECO:0000256" key="2">
    <source>
        <dbReference type="ARBA" id="ARBA00008787"/>
    </source>
</evidence>
<evidence type="ECO:0000256" key="5">
    <source>
        <dbReference type="ARBA" id="ARBA00023186"/>
    </source>
</evidence>
<dbReference type="Pfam" id="PF02561">
    <property type="entry name" value="FliS"/>
    <property type="match status" value="1"/>
</dbReference>
<sequence>MAINNPFAAYQQTSVYTAAPEELTLMLYNGCLRFIKLAKQAMKQKNPEAKNENIVKAQNIIQELSLTLNREIEISEQMSSIYDYIRRRLIEANVKNNEGFLDEAEKLVTDFRDTWKQAMQTERKNNHGTGGLA</sequence>
<dbReference type="InterPro" id="IPR036584">
    <property type="entry name" value="FliS_sf"/>
</dbReference>
<evidence type="ECO:0000256" key="1">
    <source>
        <dbReference type="ARBA" id="ARBA00004514"/>
    </source>
</evidence>